<reference evidence="2 3" key="1">
    <citation type="submission" date="2021-02" db="EMBL/GenBank/DDBJ databases">
        <title>Plant Genome Project.</title>
        <authorList>
            <person name="Zhang R.-G."/>
        </authorList>
    </citation>
    <scope>NUCLEOTIDE SEQUENCE [LARGE SCALE GENOMIC DNA]</scope>
    <source>
        <tissue evidence="2">Leaves</tissue>
    </source>
</reference>
<feature type="compositionally biased region" description="Basic residues" evidence="1">
    <location>
        <begin position="47"/>
        <end position="57"/>
    </location>
</feature>
<dbReference type="EMBL" id="JAFEMO010000003">
    <property type="protein sequence ID" value="KAH7574084.1"/>
    <property type="molecule type" value="Genomic_DNA"/>
</dbReference>
<gene>
    <name evidence="2" type="ORF">JRO89_XS03G0249700</name>
</gene>
<organism evidence="2 3">
    <name type="scientific">Xanthoceras sorbifolium</name>
    <dbReference type="NCBI Taxonomy" id="99658"/>
    <lineage>
        <taxon>Eukaryota</taxon>
        <taxon>Viridiplantae</taxon>
        <taxon>Streptophyta</taxon>
        <taxon>Embryophyta</taxon>
        <taxon>Tracheophyta</taxon>
        <taxon>Spermatophyta</taxon>
        <taxon>Magnoliopsida</taxon>
        <taxon>eudicotyledons</taxon>
        <taxon>Gunneridae</taxon>
        <taxon>Pentapetalae</taxon>
        <taxon>rosids</taxon>
        <taxon>malvids</taxon>
        <taxon>Sapindales</taxon>
        <taxon>Sapindaceae</taxon>
        <taxon>Xanthoceroideae</taxon>
        <taxon>Xanthoceras</taxon>
    </lineage>
</organism>
<evidence type="ECO:0000313" key="3">
    <source>
        <dbReference type="Proteomes" id="UP000827721"/>
    </source>
</evidence>
<evidence type="ECO:0000313" key="2">
    <source>
        <dbReference type="EMBL" id="KAH7574084.1"/>
    </source>
</evidence>
<sequence>MTVAVLNPQDCLIKDYRFSKQPLISPMKDSRSYRSNRTQQPPPPPNRTKRSPPRSHKNPPTSRSSAPTKAPAKNNLVMGQVKILKRGEELTLTAAAKPIKVEPEKKKGGAAVQKCSEPDPDLGSTERLGPEPESVPIQIRLADSKNGAPNFYAGSAFVTSPPPSSLPLPAFFTKKAVVAVKNDDATSDLRRILKLDVMVFLMLMLAPFEFISNIAIDNVRVMVFEWGSLSGLQFQVGSSVKGAIAADREKN</sequence>
<protein>
    <submittedName>
        <fullName evidence="2">Uncharacterized protein</fullName>
    </submittedName>
</protein>
<feature type="region of interest" description="Disordered" evidence="1">
    <location>
        <begin position="104"/>
        <end position="131"/>
    </location>
</feature>
<keyword evidence="3" id="KW-1185">Reference proteome</keyword>
<evidence type="ECO:0000256" key="1">
    <source>
        <dbReference type="SAM" id="MobiDB-lite"/>
    </source>
</evidence>
<comment type="caution">
    <text evidence="2">The sequence shown here is derived from an EMBL/GenBank/DDBJ whole genome shotgun (WGS) entry which is preliminary data.</text>
</comment>
<proteinExistence type="predicted"/>
<accession>A0ABQ8IBQ2</accession>
<dbReference type="PANTHER" id="PTHR33670">
    <property type="entry name" value="SPLICING FACTOR, PROLINE- AND GLUTAMINE-RICH-LIKE"/>
    <property type="match status" value="1"/>
</dbReference>
<dbReference type="Pfam" id="PF15365">
    <property type="entry name" value="PNRC"/>
    <property type="match status" value="1"/>
</dbReference>
<dbReference type="InterPro" id="IPR028322">
    <property type="entry name" value="PNRC-like_rgn"/>
</dbReference>
<dbReference type="Proteomes" id="UP000827721">
    <property type="component" value="Unassembled WGS sequence"/>
</dbReference>
<feature type="compositionally biased region" description="Polar residues" evidence="1">
    <location>
        <begin position="58"/>
        <end position="67"/>
    </location>
</feature>
<name>A0ABQ8IBQ2_9ROSI</name>
<dbReference type="PANTHER" id="PTHR33670:SF17">
    <property type="entry name" value="ANTHER-SPECIFIC PROLINE-RICH PROTEIN APG"/>
    <property type="match status" value="1"/>
</dbReference>
<feature type="region of interest" description="Disordered" evidence="1">
    <location>
        <begin position="16"/>
        <end position="76"/>
    </location>
</feature>